<organism evidence="1 2">
    <name type="scientific">Syntrophorhabdus aromaticivorans</name>
    <dbReference type="NCBI Taxonomy" id="328301"/>
    <lineage>
        <taxon>Bacteria</taxon>
        <taxon>Pseudomonadati</taxon>
        <taxon>Thermodesulfobacteriota</taxon>
        <taxon>Syntrophorhabdia</taxon>
        <taxon>Syntrophorhabdales</taxon>
        <taxon>Syntrophorhabdaceae</taxon>
        <taxon>Syntrophorhabdus</taxon>
    </lineage>
</organism>
<accession>A0A971M346</accession>
<reference evidence="1" key="2">
    <citation type="submission" date="2020-01" db="EMBL/GenBank/DDBJ databases">
        <authorList>
            <person name="Campanaro S."/>
        </authorList>
    </citation>
    <scope>NUCLEOTIDE SEQUENCE</scope>
    <source>
        <strain evidence="1">AS06rmzACSIP_7</strain>
    </source>
</reference>
<proteinExistence type="predicted"/>
<evidence type="ECO:0000313" key="2">
    <source>
        <dbReference type="Proteomes" id="UP000777265"/>
    </source>
</evidence>
<dbReference type="EMBL" id="JAAYEE010000034">
    <property type="protein sequence ID" value="NLW34271.1"/>
    <property type="molecule type" value="Genomic_DNA"/>
</dbReference>
<sequence>MSRPVVESLLGACNSGDSLDDYCGYIQNVVLEMEKRTTYVKAIGDELYRRLRE</sequence>
<dbReference type="Proteomes" id="UP000777265">
    <property type="component" value="Unassembled WGS sequence"/>
</dbReference>
<evidence type="ECO:0000313" key="1">
    <source>
        <dbReference type="EMBL" id="NLW34271.1"/>
    </source>
</evidence>
<dbReference type="AlphaFoldDB" id="A0A971M346"/>
<protein>
    <submittedName>
        <fullName evidence="1">Uncharacterized protein</fullName>
    </submittedName>
</protein>
<name>A0A971M346_9BACT</name>
<reference evidence="1" key="1">
    <citation type="journal article" date="2020" name="Biotechnol. Biofuels">
        <title>New insights from the biogas microbiome by comprehensive genome-resolved metagenomics of nearly 1600 species originating from multiple anaerobic digesters.</title>
        <authorList>
            <person name="Campanaro S."/>
            <person name="Treu L."/>
            <person name="Rodriguez-R L.M."/>
            <person name="Kovalovszki A."/>
            <person name="Ziels R.M."/>
            <person name="Maus I."/>
            <person name="Zhu X."/>
            <person name="Kougias P.G."/>
            <person name="Basile A."/>
            <person name="Luo G."/>
            <person name="Schluter A."/>
            <person name="Konstantinidis K.T."/>
            <person name="Angelidaki I."/>
        </authorList>
    </citation>
    <scope>NUCLEOTIDE SEQUENCE</scope>
    <source>
        <strain evidence="1">AS06rmzACSIP_7</strain>
    </source>
</reference>
<comment type="caution">
    <text evidence="1">The sequence shown here is derived from an EMBL/GenBank/DDBJ whole genome shotgun (WGS) entry which is preliminary data.</text>
</comment>
<gene>
    <name evidence="1" type="ORF">GXY80_02150</name>
</gene>